<evidence type="ECO:0000313" key="4">
    <source>
        <dbReference type="EMBL" id="AIF66944.1"/>
    </source>
</evidence>
<feature type="transmembrane region" description="Helical" evidence="1">
    <location>
        <begin position="36"/>
        <end position="53"/>
    </location>
</feature>
<sequence>MKRIYSNFFAIGIIVIGLVLILSNIGAIDWNYSQSWHYLYPVFILLLGLKILIDFLRGEGGFWFGTFCILFGGLLILDRFEVLAFEFKDVFKLWPLLIIYFGFSLLRFGKKGTTRKSSVNIEWEAGSKKKKNKKKYMKNHNYAIGEHRFESEGWTVEPTQVKNAVGEYYVDFTKALIPNDEIPFHIKGWAGEVRIILPDNVEFRLEALVKAGEINVFGELSEGINRSTYYETPGYADATRKLDIYVNYKAGRIRVDRI</sequence>
<dbReference type="GeneID" id="34220499"/>
<keyword evidence="1" id="KW-0812">Transmembrane</keyword>
<evidence type="ECO:0000259" key="2">
    <source>
        <dbReference type="Pfam" id="PF09922"/>
    </source>
</evidence>
<dbReference type="HOGENOM" id="CLU_074089_0_0_9"/>
<reference evidence="4 6" key="1">
    <citation type="submission" date="2014-07" db="EMBL/GenBank/DDBJ databases">
        <title>Complete genome sequence of a moderately halophilic bacterium Terribacillus aidingensis MP602, isolated from Cryptomeria fortunei in Tianmu mountain in China.</title>
        <authorList>
            <person name="Wang Y."/>
            <person name="Lu P."/>
            <person name="Zhang L."/>
        </authorList>
    </citation>
    <scope>NUCLEOTIDE SEQUENCE [LARGE SCALE GENOMIC DNA]</scope>
    <source>
        <strain evidence="4 6">MP602</strain>
    </source>
</reference>
<organism evidence="4 6">
    <name type="scientific">Terribacillus saccharophilus</name>
    <dbReference type="NCBI Taxonomy" id="361277"/>
    <lineage>
        <taxon>Bacteria</taxon>
        <taxon>Bacillati</taxon>
        <taxon>Bacillota</taxon>
        <taxon>Bacilli</taxon>
        <taxon>Bacillales</taxon>
        <taxon>Bacillaceae</taxon>
        <taxon>Terribacillus</taxon>
    </lineage>
</organism>
<evidence type="ECO:0000313" key="7">
    <source>
        <dbReference type="Proteomes" id="UP000199735"/>
    </source>
</evidence>
<dbReference type="InterPro" id="IPR016975">
    <property type="entry name" value="Cell_wall_LiaF"/>
</dbReference>
<evidence type="ECO:0000313" key="5">
    <source>
        <dbReference type="EMBL" id="SEM50677.1"/>
    </source>
</evidence>
<evidence type="ECO:0000259" key="3">
    <source>
        <dbReference type="Pfam" id="PF22570"/>
    </source>
</evidence>
<dbReference type="OrthoDB" id="1953204at2"/>
<name>A0A075LKS4_9BACI</name>
<dbReference type="PIRSF" id="PIRSF031509">
    <property type="entry name" value="Cell_wall_LiaF/YvqF"/>
    <property type="match status" value="1"/>
</dbReference>
<dbReference type="GO" id="GO:0016020">
    <property type="term" value="C:membrane"/>
    <property type="evidence" value="ECO:0007669"/>
    <property type="project" value="InterPro"/>
</dbReference>
<dbReference type="InterPro" id="IPR054331">
    <property type="entry name" value="LiaF_TM"/>
</dbReference>
<feature type="transmembrane region" description="Helical" evidence="1">
    <location>
        <begin position="90"/>
        <end position="108"/>
    </location>
</feature>
<dbReference type="Proteomes" id="UP000199735">
    <property type="component" value="Unassembled WGS sequence"/>
</dbReference>
<dbReference type="InterPro" id="IPR047793">
    <property type="entry name" value="LiaF_C"/>
</dbReference>
<dbReference type="InterPro" id="IPR024425">
    <property type="entry name" value="LiaF-like_C"/>
</dbReference>
<feature type="domain" description="Cell wall-active antibiotics response LiaF-like C-terminal" evidence="2">
    <location>
        <begin position="144"/>
        <end position="255"/>
    </location>
</feature>
<keyword evidence="1" id="KW-1133">Transmembrane helix</keyword>
<accession>A0AAX2E9T8</accession>
<evidence type="ECO:0000313" key="6">
    <source>
        <dbReference type="Proteomes" id="UP000027980"/>
    </source>
</evidence>
<dbReference type="EMBL" id="FOCD01000001">
    <property type="protein sequence ID" value="SEM50677.1"/>
    <property type="molecule type" value="Genomic_DNA"/>
</dbReference>
<protein>
    <submittedName>
        <fullName evidence="5">Lia operon protein LiaF</fullName>
    </submittedName>
</protein>
<feature type="transmembrane region" description="Helical" evidence="1">
    <location>
        <begin position="7"/>
        <end position="30"/>
    </location>
</feature>
<dbReference type="NCBIfam" id="NF040535">
    <property type="entry name" value="LiaF_C_term"/>
    <property type="match status" value="1"/>
</dbReference>
<dbReference type="Pfam" id="PF22570">
    <property type="entry name" value="LiaF-TM"/>
    <property type="match status" value="1"/>
</dbReference>
<gene>
    <name evidence="4" type="ORF">GZ22_10005</name>
    <name evidence="5" type="ORF">SAMN04489762_0247</name>
</gene>
<feature type="domain" description="LiaF transmembrane" evidence="3">
    <location>
        <begin position="8"/>
        <end position="111"/>
    </location>
</feature>
<evidence type="ECO:0000256" key="1">
    <source>
        <dbReference type="SAM" id="Phobius"/>
    </source>
</evidence>
<dbReference type="EMBL" id="CP008876">
    <property type="protein sequence ID" value="AIF66944.1"/>
    <property type="molecule type" value="Genomic_DNA"/>
</dbReference>
<dbReference type="RefSeq" id="WP_038561725.1">
    <property type="nucleotide sequence ID" value="NZ_CP008876.1"/>
</dbReference>
<feature type="transmembrane region" description="Helical" evidence="1">
    <location>
        <begin position="60"/>
        <end position="78"/>
    </location>
</feature>
<accession>A0A075LKS4</accession>
<keyword evidence="1" id="KW-0472">Membrane</keyword>
<dbReference type="KEGG" id="tap:GZ22_10005"/>
<dbReference type="Pfam" id="PF09922">
    <property type="entry name" value="LiaF-like_C"/>
    <property type="match status" value="1"/>
</dbReference>
<proteinExistence type="predicted"/>
<dbReference type="Proteomes" id="UP000027980">
    <property type="component" value="Chromosome"/>
</dbReference>
<reference evidence="5 7" key="2">
    <citation type="submission" date="2016-10" db="EMBL/GenBank/DDBJ databases">
        <authorList>
            <person name="Varghese N."/>
            <person name="Submissions S."/>
        </authorList>
    </citation>
    <scope>NUCLEOTIDE SEQUENCE [LARGE SCALE GENOMIC DNA]</scope>
    <source>
        <strain evidence="5 7">DSM 21619</strain>
    </source>
</reference>
<dbReference type="AlphaFoldDB" id="A0A075LKS4"/>